<feature type="repeat" description="WD" evidence="3">
    <location>
        <begin position="63"/>
        <end position="95"/>
    </location>
</feature>
<keyword evidence="1 3" id="KW-0853">WD repeat</keyword>
<dbReference type="Pfam" id="PF03451">
    <property type="entry name" value="HELP"/>
    <property type="match status" value="1"/>
</dbReference>
<feature type="domain" description="PiggyBac transposable element-derived protein" evidence="5">
    <location>
        <begin position="247"/>
        <end position="480"/>
    </location>
</feature>
<gene>
    <name evidence="7" type="ORF">BSL78_12875</name>
</gene>
<evidence type="ECO:0000259" key="6">
    <source>
        <dbReference type="Pfam" id="PF23414"/>
    </source>
</evidence>
<feature type="region of interest" description="Disordered" evidence="4">
    <location>
        <begin position="104"/>
        <end position="136"/>
    </location>
</feature>
<evidence type="ECO:0000256" key="1">
    <source>
        <dbReference type="ARBA" id="ARBA00022574"/>
    </source>
</evidence>
<comment type="caution">
    <text evidence="7">The sequence shown here is derived from an EMBL/GenBank/DDBJ whole genome shotgun (WGS) entry which is preliminary data.</text>
</comment>
<evidence type="ECO:0000256" key="3">
    <source>
        <dbReference type="PROSITE-ProRule" id="PRU00221"/>
    </source>
</evidence>
<dbReference type="InterPro" id="IPR036322">
    <property type="entry name" value="WD40_repeat_dom_sf"/>
</dbReference>
<name>A0A2G8KQH5_STIJA</name>
<dbReference type="InterPro" id="IPR005108">
    <property type="entry name" value="HELP"/>
</dbReference>
<evidence type="ECO:0000259" key="5">
    <source>
        <dbReference type="Pfam" id="PF13843"/>
    </source>
</evidence>
<organism evidence="7 8">
    <name type="scientific">Stichopus japonicus</name>
    <name type="common">Sea cucumber</name>
    <dbReference type="NCBI Taxonomy" id="307972"/>
    <lineage>
        <taxon>Eukaryota</taxon>
        <taxon>Metazoa</taxon>
        <taxon>Echinodermata</taxon>
        <taxon>Eleutherozoa</taxon>
        <taxon>Echinozoa</taxon>
        <taxon>Holothuroidea</taxon>
        <taxon>Aspidochirotacea</taxon>
        <taxon>Aspidochirotida</taxon>
        <taxon>Stichopodidae</taxon>
        <taxon>Apostichopus</taxon>
    </lineage>
</organism>
<dbReference type="InterPro" id="IPR001680">
    <property type="entry name" value="WD40_rpt"/>
</dbReference>
<feature type="compositionally biased region" description="Acidic residues" evidence="4">
    <location>
        <begin position="122"/>
        <end position="136"/>
    </location>
</feature>
<dbReference type="PANTHER" id="PTHR46599">
    <property type="entry name" value="PIGGYBAC TRANSPOSABLE ELEMENT-DERIVED PROTEIN 4"/>
    <property type="match status" value="1"/>
</dbReference>
<dbReference type="OrthoDB" id="9986773at2759"/>
<dbReference type="PROSITE" id="PS50082">
    <property type="entry name" value="WD_REPEATS_2"/>
    <property type="match status" value="1"/>
</dbReference>
<dbReference type="Gene3D" id="2.130.10.10">
    <property type="entry name" value="YVTN repeat-like/Quinoprotein amine dehydrogenase"/>
    <property type="match status" value="2"/>
</dbReference>
<dbReference type="PANTHER" id="PTHR46599:SF3">
    <property type="entry name" value="PIGGYBAC TRANSPOSABLE ELEMENT-DERIVED PROTEIN 4"/>
    <property type="match status" value="1"/>
</dbReference>
<reference evidence="7 8" key="1">
    <citation type="journal article" date="2017" name="PLoS Biol.">
        <title>The sea cucumber genome provides insights into morphological evolution and visceral regeneration.</title>
        <authorList>
            <person name="Zhang X."/>
            <person name="Sun L."/>
            <person name="Yuan J."/>
            <person name="Sun Y."/>
            <person name="Gao Y."/>
            <person name="Zhang L."/>
            <person name="Li S."/>
            <person name="Dai H."/>
            <person name="Hamel J.F."/>
            <person name="Liu C."/>
            <person name="Yu Y."/>
            <person name="Liu S."/>
            <person name="Lin W."/>
            <person name="Guo K."/>
            <person name="Jin S."/>
            <person name="Xu P."/>
            <person name="Storey K.B."/>
            <person name="Huan P."/>
            <person name="Zhang T."/>
            <person name="Zhou Y."/>
            <person name="Zhang J."/>
            <person name="Lin C."/>
            <person name="Li X."/>
            <person name="Xing L."/>
            <person name="Huo D."/>
            <person name="Sun M."/>
            <person name="Wang L."/>
            <person name="Mercier A."/>
            <person name="Li F."/>
            <person name="Yang H."/>
            <person name="Xiang J."/>
        </authorList>
    </citation>
    <scope>NUCLEOTIDE SEQUENCE [LARGE SCALE GENOMIC DNA]</scope>
    <source>
        <strain evidence="7">Shaxun</strain>
        <tissue evidence="7">Muscle</tissue>
    </source>
</reference>
<dbReference type="Pfam" id="PF23414">
    <property type="entry name" value="Beta-prop_EML_2"/>
    <property type="match status" value="1"/>
</dbReference>
<accession>A0A2G8KQH5</accession>
<proteinExistence type="predicted"/>
<dbReference type="Pfam" id="PF13843">
    <property type="entry name" value="DDE_Tnp_1_7"/>
    <property type="match status" value="1"/>
</dbReference>
<keyword evidence="2" id="KW-0677">Repeat</keyword>
<evidence type="ECO:0000313" key="8">
    <source>
        <dbReference type="Proteomes" id="UP000230750"/>
    </source>
</evidence>
<dbReference type="InterPro" id="IPR055442">
    <property type="entry name" value="Beta-prop_EML-like_2nd"/>
</dbReference>
<evidence type="ECO:0000256" key="2">
    <source>
        <dbReference type="ARBA" id="ARBA00022737"/>
    </source>
</evidence>
<sequence>MGNVDGSLSAEANGIWAKYADTNDINAVDAYFSGEVMVTGDDFGLVKLFRFPSLKRGAKFRKYVGHSAHVTNVRFSHDRQRVISVGGGDHAIFQWRYIPKGTDNEEDLDEDLGHDTGYLDSNSEESDSEMSDVAELDSDIEKEKEMDYVRDVYKEDLNQLKRKQKEKNNTGEKRKLPPNEGIILQFIHGYRGYDCRNNLFYTQTGEIIYHVAAAGIVYNKESNRQRFYLEHTDDILCLCIHPQKDIAATGQNISIDEALLRYFGRLGFKTYNPRKPAKYGMKAYKICDGTGYTWKFKLYTGKEVDEEIEQLGGGIIGLVMHMMKELLRKGYHLFMDNWYSSPTLYQKLSENKTHAAGTVRVNRKHMPKELTQKKAKKGRKRGEVDFRRSENLLAMRFLDNRDVYMLSTIHDISEVETGKDDRDTNERVKKPKLVVDYNQHMGSVDMADQMAKVYTEARRSIKRYKKLVWYLNDVAVTNAYIVYKLVSGRNISHMDYILALVDELITEGLMECGDDRPTPKKTGRRSQSNPARMTYCHSNHWPVYIESQPGSSMKNPTRSCTVCSAKKMKPGEKRMRSETRYECKECKVALHVVVCFEKYHTLKNYADLSQDSSSDEEL</sequence>
<dbReference type="SUPFAM" id="SSF50978">
    <property type="entry name" value="WD40 repeat-like"/>
    <property type="match status" value="1"/>
</dbReference>
<dbReference type="STRING" id="307972.A0A2G8KQH5"/>
<evidence type="ECO:0000256" key="4">
    <source>
        <dbReference type="SAM" id="MobiDB-lite"/>
    </source>
</evidence>
<dbReference type="InterPro" id="IPR029526">
    <property type="entry name" value="PGBD"/>
</dbReference>
<protein>
    <submittedName>
        <fullName evidence="7">Putative echinoderm microtubule-associated protein-like 6</fullName>
    </submittedName>
</protein>
<dbReference type="EMBL" id="MRZV01000427">
    <property type="protein sequence ID" value="PIK50261.1"/>
    <property type="molecule type" value="Genomic_DNA"/>
</dbReference>
<dbReference type="InterPro" id="IPR015943">
    <property type="entry name" value="WD40/YVTN_repeat-like_dom_sf"/>
</dbReference>
<feature type="domain" description="EML-like second beta-propeller" evidence="6">
    <location>
        <begin position="8"/>
        <end position="97"/>
    </location>
</feature>
<keyword evidence="8" id="KW-1185">Reference proteome</keyword>
<dbReference type="Proteomes" id="UP000230750">
    <property type="component" value="Unassembled WGS sequence"/>
</dbReference>
<dbReference type="AlphaFoldDB" id="A0A2G8KQH5"/>
<evidence type="ECO:0000313" key="7">
    <source>
        <dbReference type="EMBL" id="PIK50261.1"/>
    </source>
</evidence>